<accession>A0A8X7CIE9</accession>
<feature type="region of interest" description="Disordered" evidence="1">
    <location>
        <begin position="51"/>
        <end position="79"/>
    </location>
</feature>
<evidence type="ECO:0000313" key="2">
    <source>
        <dbReference type="EMBL" id="GFY69903.1"/>
    </source>
</evidence>
<comment type="caution">
    <text evidence="2">The sequence shown here is derived from an EMBL/GenBank/DDBJ whole genome shotgun (WGS) entry which is preliminary data.</text>
</comment>
<dbReference type="AlphaFoldDB" id="A0A8X7CIE9"/>
<dbReference type="Proteomes" id="UP000886998">
    <property type="component" value="Unassembled WGS sequence"/>
</dbReference>
<feature type="compositionally biased region" description="Basic and acidic residues" evidence="1">
    <location>
        <begin position="58"/>
        <end position="77"/>
    </location>
</feature>
<gene>
    <name evidence="2" type="ORF">TNIN_292961</name>
</gene>
<sequence>MCEPTPFKGARAKASVVPSYRLRGERLALEASSHLSRSCVCLWRALSRPLTLQSASSGRERDKREKKSKEDEEEKLKRGPRAGTINWLQQYAVLIDLINTAGRKLGKSLELSLSP</sequence>
<protein>
    <submittedName>
        <fullName evidence="2">Uncharacterized protein</fullName>
    </submittedName>
</protein>
<name>A0A8X7CIE9_9ARAC</name>
<keyword evidence="3" id="KW-1185">Reference proteome</keyword>
<dbReference type="EMBL" id="BMAV01017879">
    <property type="protein sequence ID" value="GFY69903.1"/>
    <property type="molecule type" value="Genomic_DNA"/>
</dbReference>
<evidence type="ECO:0000256" key="1">
    <source>
        <dbReference type="SAM" id="MobiDB-lite"/>
    </source>
</evidence>
<organism evidence="2 3">
    <name type="scientific">Trichonephila inaurata madagascariensis</name>
    <dbReference type="NCBI Taxonomy" id="2747483"/>
    <lineage>
        <taxon>Eukaryota</taxon>
        <taxon>Metazoa</taxon>
        <taxon>Ecdysozoa</taxon>
        <taxon>Arthropoda</taxon>
        <taxon>Chelicerata</taxon>
        <taxon>Arachnida</taxon>
        <taxon>Araneae</taxon>
        <taxon>Araneomorphae</taxon>
        <taxon>Entelegynae</taxon>
        <taxon>Araneoidea</taxon>
        <taxon>Nephilidae</taxon>
        <taxon>Trichonephila</taxon>
        <taxon>Trichonephila inaurata</taxon>
    </lineage>
</organism>
<dbReference type="OrthoDB" id="10548358at2759"/>
<evidence type="ECO:0000313" key="3">
    <source>
        <dbReference type="Proteomes" id="UP000886998"/>
    </source>
</evidence>
<reference evidence="2" key="1">
    <citation type="submission" date="2020-08" db="EMBL/GenBank/DDBJ databases">
        <title>Multicomponent nature underlies the extraordinary mechanical properties of spider dragline silk.</title>
        <authorList>
            <person name="Kono N."/>
            <person name="Nakamura H."/>
            <person name="Mori M."/>
            <person name="Yoshida Y."/>
            <person name="Ohtoshi R."/>
            <person name="Malay A.D."/>
            <person name="Moran D.A.P."/>
            <person name="Tomita M."/>
            <person name="Numata K."/>
            <person name="Arakawa K."/>
        </authorList>
    </citation>
    <scope>NUCLEOTIDE SEQUENCE</scope>
</reference>
<proteinExistence type="predicted"/>